<dbReference type="AlphaFoldDB" id="A0A6V7RMJ5"/>
<comment type="caution">
    <text evidence="2">The sequence shown here is derived from an EMBL/GenBank/DDBJ whole genome shotgun (WGS) entry which is preliminary data.</text>
</comment>
<protein>
    <submittedName>
        <fullName evidence="2">Pyridoxamine 5'-phosphate oxidase</fullName>
    </submittedName>
</protein>
<dbReference type="Proteomes" id="UP000589351">
    <property type="component" value="Unassembled WGS sequence"/>
</dbReference>
<evidence type="ECO:0000313" key="3">
    <source>
        <dbReference type="Proteomes" id="UP000589351"/>
    </source>
</evidence>
<dbReference type="PANTHER" id="PTHR42815:SF2">
    <property type="entry name" value="FAD-BINDING, PUTATIVE (AFU_ORTHOLOGUE AFUA_6G07600)-RELATED"/>
    <property type="match status" value="1"/>
</dbReference>
<dbReference type="InterPro" id="IPR012349">
    <property type="entry name" value="Split_barrel_FMN-bd"/>
</dbReference>
<proteinExistence type="predicted"/>
<gene>
    <name evidence="2" type="ORF">JEODO184_01511</name>
</gene>
<feature type="domain" description="Pyridoxamine 5'-phosphate oxidase N-terminal" evidence="1">
    <location>
        <begin position="31"/>
        <end position="161"/>
    </location>
</feature>
<dbReference type="InterPro" id="IPR011576">
    <property type="entry name" value="Pyridox_Oxase_N"/>
</dbReference>
<dbReference type="SUPFAM" id="SSF50475">
    <property type="entry name" value="FMN-binding split barrel"/>
    <property type="match status" value="1"/>
</dbReference>
<sequence length="197" mass="22860">MSQGERELQEKFSTKRRADAFYNNQMIDYLNEHMIQFIQRMQFLFISTSDESGHCDSSFKAGDPGFVYVVDEKTLMYPEYRGNGVMASLGNIVENPHAGLLFIDFLQDQVGLHVNGRAKILENDQLKNLIKQTEIDKLAQFHQKRAERWVVIEVDEAYIHCSKHIPHLVDQKFLEDRSVDEPSKNTGDYFKVKSSHD</sequence>
<organism evidence="2 3">
    <name type="scientific">Jeotgalicoccus meleagridis</name>
    <dbReference type="NCBI Taxonomy" id="2759181"/>
    <lineage>
        <taxon>Bacteria</taxon>
        <taxon>Bacillati</taxon>
        <taxon>Bacillota</taxon>
        <taxon>Bacilli</taxon>
        <taxon>Bacillales</taxon>
        <taxon>Staphylococcaceae</taxon>
        <taxon>Jeotgalicoccus</taxon>
    </lineage>
</organism>
<evidence type="ECO:0000259" key="1">
    <source>
        <dbReference type="Pfam" id="PF01243"/>
    </source>
</evidence>
<dbReference type="Pfam" id="PF01243">
    <property type="entry name" value="PNPOx_N"/>
    <property type="match status" value="1"/>
</dbReference>
<dbReference type="Gene3D" id="2.30.110.10">
    <property type="entry name" value="Electron Transport, Fmn-binding Protein, Chain A"/>
    <property type="match status" value="1"/>
</dbReference>
<accession>A0A6V7RMJ5</accession>
<dbReference type="PANTHER" id="PTHR42815">
    <property type="entry name" value="FAD-BINDING, PUTATIVE (AFU_ORTHOLOGUE AFUA_6G07600)-RELATED"/>
    <property type="match status" value="1"/>
</dbReference>
<name>A0A6V7RMJ5_9STAP</name>
<reference evidence="2 3" key="1">
    <citation type="submission" date="2020-07" db="EMBL/GenBank/DDBJ databases">
        <authorList>
            <person name="Criscuolo A."/>
        </authorList>
    </citation>
    <scope>NUCLEOTIDE SEQUENCE [LARGE SCALE GENOMIC DNA]</scope>
    <source>
        <strain evidence="2">CIP111649</strain>
    </source>
</reference>
<dbReference type="RefSeq" id="WP_185125985.1">
    <property type="nucleotide sequence ID" value="NZ_CAJEWD010000008.1"/>
</dbReference>
<dbReference type="EMBL" id="CAJEWD010000008">
    <property type="protein sequence ID" value="CAD2078867.1"/>
    <property type="molecule type" value="Genomic_DNA"/>
</dbReference>
<keyword evidence="3" id="KW-1185">Reference proteome</keyword>
<evidence type="ECO:0000313" key="2">
    <source>
        <dbReference type="EMBL" id="CAD2078867.1"/>
    </source>
</evidence>